<dbReference type="EMBL" id="CAKLDM010000001">
    <property type="protein sequence ID" value="CAH0536808.1"/>
    <property type="molecule type" value="Genomic_DNA"/>
</dbReference>
<dbReference type="PROSITE" id="PS50887">
    <property type="entry name" value="GGDEF"/>
    <property type="match status" value="1"/>
</dbReference>
<dbReference type="Gene3D" id="3.30.70.270">
    <property type="match status" value="1"/>
</dbReference>
<reference evidence="2" key="1">
    <citation type="submission" date="2021-11" db="EMBL/GenBank/DDBJ databases">
        <authorList>
            <person name="Rodrigo-Torres L."/>
            <person name="Arahal R. D."/>
            <person name="Lucena T."/>
        </authorList>
    </citation>
    <scope>NUCLEOTIDE SEQUENCE</scope>
    <source>
        <strain evidence="2">CECT 7928</strain>
    </source>
</reference>
<dbReference type="InterPro" id="IPR003018">
    <property type="entry name" value="GAF"/>
</dbReference>
<dbReference type="PANTHER" id="PTHR43102">
    <property type="entry name" value="SLR1143 PROTEIN"/>
    <property type="match status" value="1"/>
</dbReference>
<sequence>MYKPPLPEDENDRLRALHSLKILDTLPEERFDRVTRLARYLFNVPIAVVSLVDQNRQWFKSIYGLKVTQTSRDISFCGHTILDRKPLIVEDATSDPRFTRNPLVLGDPNIRFYAGVPLLYDEKLKLGTLCIIDSQPRVLNETQIQDLTDLAKMVERELSTSLSSTVDELTFLSNRRGFSCLAKKALRYCKFCRYPFSLAYIRFDGVKKGGDKSTLKLFAQLVSNMSRDSDILARVDEDVFVIFMVGAIERVALTAISRLKKAAVLNVDSRGIKQNLSFEYGVASGSYTDELTVAGLIGFAYQNMSEKINATH</sequence>
<dbReference type="Proteomes" id="UP000838748">
    <property type="component" value="Unassembled WGS sequence"/>
</dbReference>
<dbReference type="InterPro" id="IPR029787">
    <property type="entry name" value="Nucleotide_cyclase"/>
</dbReference>
<dbReference type="SMART" id="SM00065">
    <property type="entry name" value="GAF"/>
    <property type="match status" value="1"/>
</dbReference>
<dbReference type="InterPro" id="IPR029016">
    <property type="entry name" value="GAF-like_dom_sf"/>
</dbReference>
<evidence type="ECO:0000259" key="1">
    <source>
        <dbReference type="PROSITE" id="PS50887"/>
    </source>
</evidence>
<dbReference type="SUPFAM" id="SSF55781">
    <property type="entry name" value="GAF domain-like"/>
    <property type="match status" value="1"/>
</dbReference>
<dbReference type="Gene3D" id="3.30.450.40">
    <property type="match status" value="1"/>
</dbReference>
<evidence type="ECO:0000313" key="2">
    <source>
        <dbReference type="EMBL" id="CAH0536808.1"/>
    </source>
</evidence>
<comment type="caution">
    <text evidence="2">The sequence shown here is derived from an EMBL/GenBank/DDBJ whole genome shotgun (WGS) entry which is preliminary data.</text>
</comment>
<dbReference type="RefSeq" id="WP_237360091.1">
    <property type="nucleotide sequence ID" value="NZ_CAKLDM010000001.1"/>
</dbReference>
<dbReference type="InterPro" id="IPR000160">
    <property type="entry name" value="GGDEF_dom"/>
</dbReference>
<dbReference type="PANTHER" id="PTHR43102:SF2">
    <property type="entry name" value="GAF DOMAIN-CONTAINING PROTEIN"/>
    <property type="match status" value="1"/>
</dbReference>
<organism evidence="2 3">
    <name type="scientific">Vibrio marisflavi CECT 7928</name>
    <dbReference type="NCBI Taxonomy" id="634439"/>
    <lineage>
        <taxon>Bacteria</taxon>
        <taxon>Pseudomonadati</taxon>
        <taxon>Pseudomonadota</taxon>
        <taxon>Gammaproteobacteria</taxon>
        <taxon>Vibrionales</taxon>
        <taxon>Vibrionaceae</taxon>
        <taxon>Vibrio</taxon>
    </lineage>
</organism>
<dbReference type="SUPFAM" id="SSF55073">
    <property type="entry name" value="Nucleotide cyclase"/>
    <property type="match status" value="1"/>
</dbReference>
<dbReference type="Pfam" id="PF00990">
    <property type="entry name" value="GGDEF"/>
    <property type="match status" value="1"/>
</dbReference>
<protein>
    <recommendedName>
        <fullName evidence="1">GGDEF domain-containing protein</fullName>
    </recommendedName>
</protein>
<proteinExistence type="predicted"/>
<name>A0ABN8E1T4_9VIBR</name>
<dbReference type="SMART" id="SM00267">
    <property type="entry name" value="GGDEF"/>
    <property type="match status" value="1"/>
</dbReference>
<feature type="domain" description="GGDEF" evidence="1">
    <location>
        <begin position="194"/>
        <end position="312"/>
    </location>
</feature>
<accession>A0ABN8E1T4</accession>
<dbReference type="Pfam" id="PF01590">
    <property type="entry name" value="GAF"/>
    <property type="match status" value="1"/>
</dbReference>
<evidence type="ECO:0000313" key="3">
    <source>
        <dbReference type="Proteomes" id="UP000838748"/>
    </source>
</evidence>
<gene>
    <name evidence="2" type="ORF">VMF7928_00698</name>
</gene>
<keyword evidence="3" id="KW-1185">Reference proteome</keyword>
<dbReference type="InterPro" id="IPR043128">
    <property type="entry name" value="Rev_trsase/Diguanyl_cyclase"/>
</dbReference>